<proteinExistence type="predicted"/>
<comment type="caution">
    <text evidence="3">The sequence shown here is derived from an EMBL/GenBank/DDBJ whole genome shotgun (WGS) entry which is preliminary data.</text>
</comment>
<dbReference type="EMBL" id="LJGT01000040">
    <property type="protein sequence ID" value="OEU88238.1"/>
    <property type="molecule type" value="Genomic_DNA"/>
</dbReference>
<evidence type="ECO:0000259" key="2">
    <source>
        <dbReference type="PROSITE" id="PS51819"/>
    </source>
</evidence>
<dbReference type="GO" id="GO:0004493">
    <property type="term" value="F:methylmalonyl-CoA epimerase activity"/>
    <property type="evidence" value="ECO:0007669"/>
    <property type="project" value="TreeGrafter"/>
</dbReference>
<dbReference type="Pfam" id="PF00903">
    <property type="entry name" value="Glyoxalase"/>
    <property type="match status" value="1"/>
</dbReference>
<name>A0A1E7JKR7_9ACTN</name>
<dbReference type="SUPFAM" id="SSF54593">
    <property type="entry name" value="Glyoxalase/Bleomycin resistance protein/Dihydroxybiphenyl dioxygenase"/>
    <property type="match status" value="1"/>
</dbReference>
<dbReference type="InterPro" id="IPR051785">
    <property type="entry name" value="MMCE/EMCE_epimerase"/>
</dbReference>
<dbReference type="OrthoDB" id="9789841at2"/>
<gene>
    <name evidence="3" type="ORF">AN215_19010</name>
</gene>
<dbReference type="GO" id="GO:0046491">
    <property type="term" value="P:L-methylmalonyl-CoA metabolic process"/>
    <property type="evidence" value="ECO:0007669"/>
    <property type="project" value="TreeGrafter"/>
</dbReference>
<dbReference type="PANTHER" id="PTHR43048">
    <property type="entry name" value="METHYLMALONYL-COA EPIMERASE"/>
    <property type="match status" value="1"/>
</dbReference>
<dbReference type="GO" id="GO:0046872">
    <property type="term" value="F:metal ion binding"/>
    <property type="evidence" value="ECO:0007669"/>
    <property type="project" value="UniProtKB-KW"/>
</dbReference>
<dbReference type="PROSITE" id="PS51819">
    <property type="entry name" value="VOC"/>
    <property type="match status" value="1"/>
</dbReference>
<dbReference type="AlphaFoldDB" id="A0A1E7JKR7"/>
<dbReference type="InterPro" id="IPR029068">
    <property type="entry name" value="Glyas_Bleomycin-R_OHBP_Dase"/>
</dbReference>
<dbReference type="PATRIC" id="fig|933944.5.peg.3143"/>
<dbReference type="Gene3D" id="3.10.180.10">
    <property type="entry name" value="2,3-Dihydroxybiphenyl 1,2-Dioxygenase, domain 1"/>
    <property type="match status" value="1"/>
</dbReference>
<dbReference type="STRING" id="933944.AN215_19010"/>
<accession>A0A1E7JKR7</accession>
<dbReference type="RefSeq" id="WP_070011909.1">
    <property type="nucleotide sequence ID" value="NZ_LJGS01000041.1"/>
</dbReference>
<sequence length="150" mass="16428">MRREDLPAPETGILLTHFLTVRDVARSRAFYSDVLGGTVVLEENPCIVRLANGWLIMNPGGGPTPDKPGVTLRPPEDPDTVSAFLNIRVADIQECYREWSARGAEFLTPPIDRKAELRCYVRDPDGHLIEVGQATGMLEGIFADPPATTG</sequence>
<organism evidence="3 4">
    <name type="scientific">Streptomyces abyssalis</name>
    <dbReference type="NCBI Taxonomy" id="933944"/>
    <lineage>
        <taxon>Bacteria</taxon>
        <taxon>Bacillati</taxon>
        <taxon>Actinomycetota</taxon>
        <taxon>Actinomycetes</taxon>
        <taxon>Kitasatosporales</taxon>
        <taxon>Streptomycetaceae</taxon>
        <taxon>Streptomyces</taxon>
    </lineage>
</organism>
<dbReference type="Proteomes" id="UP000176087">
    <property type="component" value="Unassembled WGS sequence"/>
</dbReference>
<feature type="domain" description="VOC" evidence="2">
    <location>
        <begin position="12"/>
        <end position="134"/>
    </location>
</feature>
<dbReference type="InterPro" id="IPR037523">
    <property type="entry name" value="VOC_core"/>
</dbReference>
<evidence type="ECO:0000256" key="1">
    <source>
        <dbReference type="ARBA" id="ARBA00022723"/>
    </source>
</evidence>
<reference evidence="3 4" key="1">
    <citation type="journal article" date="2016" name="Front. Microbiol.">
        <title>Comparative Genomics Analysis of Streptomyces Species Reveals Their Adaptation to the Marine Environment and Their Diversity at the Genomic Level.</title>
        <authorList>
            <person name="Tian X."/>
            <person name="Zhang Z."/>
            <person name="Yang T."/>
            <person name="Chen M."/>
            <person name="Li J."/>
            <person name="Chen F."/>
            <person name="Yang J."/>
            <person name="Li W."/>
            <person name="Zhang B."/>
            <person name="Zhang Z."/>
            <person name="Wu J."/>
            <person name="Zhang C."/>
            <person name="Long L."/>
            <person name="Xiao J."/>
        </authorList>
    </citation>
    <scope>NUCLEOTIDE SEQUENCE [LARGE SCALE GENOMIC DNA]</scope>
    <source>
        <strain evidence="3 4">SCSIO 10390</strain>
    </source>
</reference>
<keyword evidence="4" id="KW-1185">Reference proteome</keyword>
<protein>
    <submittedName>
        <fullName evidence="3">Glyoxalase</fullName>
    </submittedName>
</protein>
<dbReference type="PANTHER" id="PTHR43048:SF4">
    <property type="entry name" value="RING-CLEAVING DIOXYGENASE-RELATED"/>
    <property type="match status" value="1"/>
</dbReference>
<evidence type="ECO:0000313" key="4">
    <source>
        <dbReference type="Proteomes" id="UP000176087"/>
    </source>
</evidence>
<dbReference type="InterPro" id="IPR004360">
    <property type="entry name" value="Glyas_Fos-R_dOase_dom"/>
</dbReference>
<evidence type="ECO:0000313" key="3">
    <source>
        <dbReference type="EMBL" id="OEU88238.1"/>
    </source>
</evidence>
<keyword evidence="1" id="KW-0479">Metal-binding</keyword>